<feature type="non-terminal residue" evidence="1">
    <location>
        <position position="1"/>
    </location>
</feature>
<sequence length="90" mass="10546">KSIETSKIDYFAGWNRLLVTPSRPRLCWKISCSLRLQLLARVCLHINGYAVWLCKQYKTIKVSGALRGSTCFHKFLQGKLEAKWSPRRYR</sequence>
<reference evidence="1" key="1">
    <citation type="submission" date="2014-05" db="EMBL/GenBank/DDBJ databases">
        <title>The transcriptome of the halophilic microalga Tetraselmis sp. GSL018 isolated from the Great Salt Lake, Utah.</title>
        <authorList>
            <person name="Jinkerson R.E."/>
            <person name="D'Adamo S."/>
            <person name="Posewitz M.C."/>
        </authorList>
    </citation>
    <scope>NUCLEOTIDE SEQUENCE</scope>
    <source>
        <strain evidence="1">GSL018</strain>
    </source>
</reference>
<accession>A0A061RHI5</accession>
<name>A0A061RHI5_9CHLO</name>
<organism evidence="1">
    <name type="scientific">Tetraselmis sp. GSL018</name>
    <dbReference type="NCBI Taxonomy" id="582737"/>
    <lineage>
        <taxon>Eukaryota</taxon>
        <taxon>Viridiplantae</taxon>
        <taxon>Chlorophyta</taxon>
        <taxon>core chlorophytes</taxon>
        <taxon>Chlorodendrophyceae</taxon>
        <taxon>Chlorodendrales</taxon>
        <taxon>Chlorodendraceae</taxon>
        <taxon>Tetraselmis</taxon>
    </lineage>
</organism>
<protein>
    <submittedName>
        <fullName evidence="1">Uncharacterized protein</fullName>
    </submittedName>
</protein>
<gene>
    <name evidence="1" type="ORF">TSPGSL018_1910</name>
</gene>
<proteinExistence type="predicted"/>
<dbReference type="AlphaFoldDB" id="A0A061RHI5"/>
<dbReference type="EMBL" id="GBEZ01014650">
    <property type="protein sequence ID" value="JAC71438.1"/>
    <property type="molecule type" value="Transcribed_RNA"/>
</dbReference>
<evidence type="ECO:0000313" key="1">
    <source>
        <dbReference type="EMBL" id="JAC71438.1"/>
    </source>
</evidence>